<dbReference type="RefSeq" id="WP_238228933.1">
    <property type="nucleotide sequence ID" value="NZ_BAAADH010000034.1"/>
</dbReference>
<evidence type="ECO:0008006" key="4">
    <source>
        <dbReference type="Google" id="ProtNLM"/>
    </source>
</evidence>
<reference evidence="2" key="2">
    <citation type="submission" date="2021-08" db="EMBL/GenBank/DDBJ databases">
        <authorList>
            <person name="Tani A."/>
            <person name="Ola A."/>
            <person name="Ogura Y."/>
            <person name="Katsura K."/>
            <person name="Hayashi T."/>
        </authorList>
    </citation>
    <scope>NUCLEOTIDE SEQUENCE</scope>
    <source>
        <strain evidence="2">NBRC 15686</strain>
    </source>
</reference>
<proteinExistence type="predicted"/>
<sequence>MDPEGKLRFDKAAAALGLDPATRDLTWRRMRDIGIGPDEPTVIYLAVAGLLEKAAQTIPEAIDAVPDRVEQAAKRAVGPVAEAASAKAEAAHARLAETTGEAVAASATEHFRRMERTRTREVALWAAGIILASVIVCGGVGYRIGRAENTSVAAQWSALSTRADGPEWLKLVAANPDLRERMDKFCGRLQREWDPGQKRQYCRLPLWIEGTVPPVGGFWDASYFALRDWLTDWGPVWLIIVAGLAALVARRLLSRLVTARPVAWLLK</sequence>
<keyword evidence="1" id="KW-0472">Membrane</keyword>
<reference evidence="2" key="1">
    <citation type="journal article" date="2021" name="Front. Microbiol.">
        <title>Comprehensive Comparative Genomics and Phenotyping of Methylobacterium Species.</title>
        <authorList>
            <person name="Alessa O."/>
            <person name="Ogura Y."/>
            <person name="Fujitani Y."/>
            <person name="Takami H."/>
            <person name="Hayashi T."/>
            <person name="Sahin N."/>
            <person name="Tani A."/>
        </authorList>
    </citation>
    <scope>NUCLEOTIDE SEQUENCE</scope>
    <source>
        <strain evidence="2">NBRC 15686</strain>
    </source>
</reference>
<name>A0ABQ4ULK2_9HYPH</name>
<organism evidence="2 3">
    <name type="scientific">Methylorubrum aminovorans</name>
    <dbReference type="NCBI Taxonomy" id="269069"/>
    <lineage>
        <taxon>Bacteria</taxon>
        <taxon>Pseudomonadati</taxon>
        <taxon>Pseudomonadota</taxon>
        <taxon>Alphaproteobacteria</taxon>
        <taxon>Hyphomicrobiales</taxon>
        <taxon>Methylobacteriaceae</taxon>
        <taxon>Methylorubrum</taxon>
    </lineage>
</organism>
<dbReference type="EMBL" id="BPRC01000042">
    <property type="protein sequence ID" value="GJE68074.1"/>
    <property type="molecule type" value="Genomic_DNA"/>
</dbReference>
<keyword evidence="1" id="KW-1133">Transmembrane helix</keyword>
<gene>
    <name evidence="2" type="ORF">LNAOJCKE_5310</name>
</gene>
<keyword evidence="1" id="KW-0812">Transmembrane</keyword>
<evidence type="ECO:0000256" key="1">
    <source>
        <dbReference type="SAM" id="Phobius"/>
    </source>
</evidence>
<accession>A0ABQ4ULK2</accession>
<comment type="caution">
    <text evidence="2">The sequence shown here is derived from an EMBL/GenBank/DDBJ whole genome shotgun (WGS) entry which is preliminary data.</text>
</comment>
<dbReference type="Proteomes" id="UP001055039">
    <property type="component" value="Unassembled WGS sequence"/>
</dbReference>
<evidence type="ECO:0000313" key="3">
    <source>
        <dbReference type="Proteomes" id="UP001055039"/>
    </source>
</evidence>
<feature type="transmembrane region" description="Helical" evidence="1">
    <location>
        <begin position="236"/>
        <end position="253"/>
    </location>
</feature>
<feature type="transmembrane region" description="Helical" evidence="1">
    <location>
        <begin position="122"/>
        <end position="142"/>
    </location>
</feature>
<keyword evidence="3" id="KW-1185">Reference proteome</keyword>
<protein>
    <recommendedName>
        <fullName evidence="4">Transmembrane protein</fullName>
    </recommendedName>
</protein>
<evidence type="ECO:0000313" key="2">
    <source>
        <dbReference type="EMBL" id="GJE68074.1"/>
    </source>
</evidence>